<organism evidence="2 3">
    <name type="scientific">Clostridium putrefaciens</name>
    <dbReference type="NCBI Taxonomy" id="99675"/>
    <lineage>
        <taxon>Bacteria</taxon>
        <taxon>Bacillati</taxon>
        <taxon>Bacillota</taxon>
        <taxon>Clostridia</taxon>
        <taxon>Eubacteriales</taxon>
        <taxon>Clostridiaceae</taxon>
        <taxon>Clostridium</taxon>
    </lineage>
</organism>
<dbReference type="InterPro" id="IPR002545">
    <property type="entry name" value="CheW-lke_dom"/>
</dbReference>
<gene>
    <name evidence="2" type="primary">cheW_1</name>
    <name evidence="2" type="ORF">NCTC9836_01842</name>
</gene>
<dbReference type="GO" id="GO:0007165">
    <property type="term" value="P:signal transduction"/>
    <property type="evidence" value="ECO:0007669"/>
    <property type="project" value="InterPro"/>
</dbReference>
<dbReference type="InterPro" id="IPR039315">
    <property type="entry name" value="CheW"/>
</dbReference>
<dbReference type="PROSITE" id="PS50851">
    <property type="entry name" value="CHEW"/>
    <property type="match status" value="1"/>
</dbReference>
<feature type="domain" description="CheW-like" evidence="1">
    <location>
        <begin position="1"/>
        <end position="133"/>
    </location>
</feature>
<protein>
    <submittedName>
        <fullName evidence="2">Chemotaxis protein cheW</fullName>
    </submittedName>
</protein>
<name>A0A381J929_9CLOT</name>
<dbReference type="RefSeq" id="WP_115641465.1">
    <property type="nucleotide sequence ID" value="NZ_UFWZ01000001.1"/>
</dbReference>
<dbReference type="SUPFAM" id="SSF50341">
    <property type="entry name" value="CheW-like"/>
    <property type="match status" value="1"/>
</dbReference>
<dbReference type="PANTHER" id="PTHR22617:SF23">
    <property type="entry name" value="CHEMOTAXIS PROTEIN CHEW"/>
    <property type="match status" value="1"/>
</dbReference>
<sequence>MQIVIFNINDEQFAIEASMVQGINDIMRITKVHKAPKHIKGLINLRGSIVSLLDINMLLNMKDSNQKQNNIIILKLREEQVAIMVDQVDEVLAIKEDIIERVTEKEVASYHKGIINLKGRIVTLIDINKLLKK</sequence>
<keyword evidence="3" id="KW-1185">Reference proteome</keyword>
<evidence type="ECO:0000313" key="3">
    <source>
        <dbReference type="Proteomes" id="UP000254664"/>
    </source>
</evidence>
<dbReference type="GO" id="GO:0006935">
    <property type="term" value="P:chemotaxis"/>
    <property type="evidence" value="ECO:0007669"/>
    <property type="project" value="InterPro"/>
</dbReference>
<dbReference type="InterPro" id="IPR036061">
    <property type="entry name" value="CheW-like_dom_sf"/>
</dbReference>
<dbReference type="AlphaFoldDB" id="A0A381J929"/>
<proteinExistence type="predicted"/>
<dbReference type="GO" id="GO:0005829">
    <property type="term" value="C:cytosol"/>
    <property type="evidence" value="ECO:0007669"/>
    <property type="project" value="TreeGrafter"/>
</dbReference>
<dbReference type="Proteomes" id="UP000254664">
    <property type="component" value="Unassembled WGS sequence"/>
</dbReference>
<evidence type="ECO:0000313" key="2">
    <source>
        <dbReference type="EMBL" id="SUY47509.1"/>
    </source>
</evidence>
<dbReference type="Pfam" id="PF01584">
    <property type="entry name" value="CheW"/>
    <property type="match status" value="1"/>
</dbReference>
<dbReference type="SMART" id="SM00260">
    <property type="entry name" value="CheW"/>
    <property type="match status" value="1"/>
</dbReference>
<accession>A0A381J929</accession>
<dbReference type="PANTHER" id="PTHR22617">
    <property type="entry name" value="CHEMOTAXIS SENSOR HISTIDINE KINASE-RELATED"/>
    <property type="match status" value="1"/>
</dbReference>
<dbReference type="Gene3D" id="2.40.50.180">
    <property type="entry name" value="CheA-289, Domain 4"/>
    <property type="match status" value="1"/>
</dbReference>
<evidence type="ECO:0000259" key="1">
    <source>
        <dbReference type="PROSITE" id="PS50851"/>
    </source>
</evidence>
<dbReference type="OrthoDB" id="9794382at2"/>
<dbReference type="EMBL" id="UFWZ01000001">
    <property type="protein sequence ID" value="SUY47509.1"/>
    <property type="molecule type" value="Genomic_DNA"/>
</dbReference>
<dbReference type="Gene3D" id="2.30.30.40">
    <property type="entry name" value="SH3 Domains"/>
    <property type="match status" value="1"/>
</dbReference>
<reference evidence="2 3" key="1">
    <citation type="submission" date="2018-06" db="EMBL/GenBank/DDBJ databases">
        <authorList>
            <consortium name="Pathogen Informatics"/>
            <person name="Doyle S."/>
        </authorList>
    </citation>
    <scope>NUCLEOTIDE SEQUENCE [LARGE SCALE GENOMIC DNA]</scope>
    <source>
        <strain evidence="2 3">NCTC9836</strain>
    </source>
</reference>